<evidence type="ECO:0000256" key="1">
    <source>
        <dbReference type="ARBA" id="ARBA00022737"/>
    </source>
</evidence>
<feature type="repeat" description="ANK" evidence="3">
    <location>
        <begin position="894"/>
        <end position="922"/>
    </location>
</feature>
<dbReference type="RefSeq" id="XP_062637102.1">
    <property type="nucleotide sequence ID" value="XM_062777202.1"/>
</dbReference>
<dbReference type="PROSITE" id="PS50297">
    <property type="entry name" value="ANK_REP_REGION"/>
    <property type="match status" value="5"/>
</dbReference>
<evidence type="ECO:0000313" key="6">
    <source>
        <dbReference type="EMBL" id="KAK4143731.1"/>
    </source>
</evidence>
<dbReference type="Gene3D" id="3.40.50.300">
    <property type="entry name" value="P-loop containing nucleotide triphosphate hydrolases"/>
    <property type="match status" value="1"/>
</dbReference>
<feature type="repeat" description="ANK" evidence="3">
    <location>
        <begin position="798"/>
        <end position="824"/>
    </location>
</feature>
<dbReference type="SUPFAM" id="SSF48403">
    <property type="entry name" value="Ankyrin repeat"/>
    <property type="match status" value="1"/>
</dbReference>
<name>A0AAN6V573_9PEZI</name>
<dbReference type="SMART" id="SM00248">
    <property type="entry name" value="ANK"/>
    <property type="match status" value="12"/>
</dbReference>
<dbReference type="PANTHER" id="PTHR24123:SF33">
    <property type="entry name" value="PROTEIN HOS4"/>
    <property type="match status" value="1"/>
</dbReference>
<evidence type="ECO:0000259" key="4">
    <source>
        <dbReference type="Pfam" id="PF22939"/>
    </source>
</evidence>
<dbReference type="PROSITE" id="PS50088">
    <property type="entry name" value="ANK_REPEAT"/>
    <property type="match status" value="6"/>
</dbReference>
<dbReference type="Pfam" id="PF12796">
    <property type="entry name" value="Ank_2"/>
    <property type="match status" value="3"/>
</dbReference>
<gene>
    <name evidence="6" type="ORF">C8A04DRAFT_12056</name>
</gene>
<evidence type="ECO:0000256" key="3">
    <source>
        <dbReference type="PROSITE-ProRule" id="PRU00023"/>
    </source>
</evidence>
<keyword evidence="7" id="KW-1185">Reference proteome</keyword>
<dbReference type="InterPro" id="IPR036770">
    <property type="entry name" value="Ankyrin_rpt-contain_sf"/>
</dbReference>
<protein>
    <submittedName>
        <fullName evidence="6">Ankyrin repeat-containing domain protein</fullName>
    </submittedName>
</protein>
<feature type="domain" description="Nephrocystin 3-like N-terminal" evidence="5">
    <location>
        <begin position="203"/>
        <end position="375"/>
    </location>
</feature>
<dbReference type="InterPro" id="IPR027417">
    <property type="entry name" value="P-loop_NTPase"/>
</dbReference>
<dbReference type="Pfam" id="PF24883">
    <property type="entry name" value="NPHP3_N"/>
    <property type="match status" value="1"/>
</dbReference>
<accession>A0AAN6V573</accession>
<evidence type="ECO:0000313" key="7">
    <source>
        <dbReference type="Proteomes" id="UP001302676"/>
    </source>
</evidence>
<feature type="domain" description="GPI inositol-deacylase winged helix" evidence="4">
    <location>
        <begin position="484"/>
        <end position="581"/>
    </location>
</feature>
<proteinExistence type="predicted"/>
<dbReference type="Pfam" id="PF00023">
    <property type="entry name" value="Ank"/>
    <property type="match status" value="1"/>
</dbReference>
<dbReference type="InterPro" id="IPR002110">
    <property type="entry name" value="Ankyrin_rpt"/>
</dbReference>
<evidence type="ECO:0000259" key="5">
    <source>
        <dbReference type="Pfam" id="PF24883"/>
    </source>
</evidence>
<keyword evidence="2 3" id="KW-0040">ANK repeat</keyword>
<keyword evidence="1" id="KW-0677">Repeat</keyword>
<feature type="repeat" description="ANK" evidence="3">
    <location>
        <begin position="830"/>
        <end position="862"/>
    </location>
</feature>
<reference evidence="6" key="1">
    <citation type="journal article" date="2023" name="Mol. Phylogenet. Evol.">
        <title>Genome-scale phylogeny and comparative genomics of the fungal order Sordariales.</title>
        <authorList>
            <person name="Hensen N."/>
            <person name="Bonometti L."/>
            <person name="Westerberg I."/>
            <person name="Brannstrom I.O."/>
            <person name="Guillou S."/>
            <person name="Cros-Aarteil S."/>
            <person name="Calhoun S."/>
            <person name="Haridas S."/>
            <person name="Kuo A."/>
            <person name="Mondo S."/>
            <person name="Pangilinan J."/>
            <person name="Riley R."/>
            <person name="LaButti K."/>
            <person name="Andreopoulos B."/>
            <person name="Lipzen A."/>
            <person name="Chen C."/>
            <person name="Yan M."/>
            <person name="Daum C."/>
            <person name="Ng V."/>
            <person name="Clum A."/>
            <person name="Steindorff A."/>
            <person name="Ohm R.A."/>
            <person name="Martin F."/>
            <person name="Silar P."/>
            <person name="Natvig D.O."/>
            <person name="Lalanne C."/>
            <person name="Gautier V."/>
            <person name="Ament-Velasquez S.L."/>
            <person name="Kruys A."/>
            <person name="Hutchinson M.I."/>
            <person name="Powell A.J."/>
            <person name="Barry K."/>
            <person name="Miller A.N."/>
            <person name="Grigoriev I.V."/>
            <person name="Debuchy R."/>
            <person name="Gladieux P."/>
            <person name="Hiltunen Thoren M."/>
            <person name="Johannesson H."/>
        </authorList>
    </citation>
    <scope>NUCLEOTIDE SEQUENCE</scope>
    <source>
        <strain evidence="6">CBS 141.50</strain>
    </source>
</reference>
<feature type="repeat" description="ANK" evidence="3">
    <location>
        <begin position="922"/>
        <end position="954"/>
    </location>
</feature>
<dbReference type="InterPro" id="IPR054471">
    <property type="entry name" value="GPIID_WHD"/>
</dbReference>
<dbReference type="GeneID" id="87813815"/>
<evidence type="ECO:0000256" key="2">
    <source>
        <dbReference type="ARBA" id="ARBA00023043"/>
    </source>
</evidence>
<organism evidence="6 7">
    <name type="scientific">Dichotomopilus funicola</name>
    <dbReference type="NCBI Taxonomy" id="1934379"/>
    <lineage>
        <taxon>Eukaryota</taxon>
        <taxon>Fungi</taxon>
        <taxon>Dikarya</taxon>
        <taxon>Ascomycota</taxon>
        <taxon>Pezizomycotina</taxon>
        <taxon>Sordariomycetes</taxon>
        <taxon>Sordariomycetidae</taxon>
        <taxon>Sordariales</taxon>
        <taxon>Chaetomiaceae</taxon>
        <taxon>Dichotomopilus</taxon>
    </lineage>
</organism>
<sequence length="1157" mass="127166">MAELGTIVGVISLGIQVSEGLIKYYTSYKDRESETAHTVKRLSHLLGILEILRKNLDEREFDPDDDADKKLLGVMQRSISDCEDLIHELQEENAKFATSAREPGSNRVTSAVRATGRRLAYPFRQSTLQKLDEDIDEISASLTLALQVLQQQDLGSVQDDIRDTKALLELVRAGQISAELQTWLAAPDASINYNDACKKKHPGTGLWFIRSGAFTTWLRTANSFLWLNGFAGCGKSVLSSTIIQHTMRHRRSNPAVGIAFFYFTFNDDAKQDTSAMLRGLIAQLASQVGARGGNDQQTQDGTLSRLHQSYRGSRPTDHALLDSLHQLVQEFEDVYIVVDALDESPRHKHREEVLEALGEMRKWPGPELHLLVTSRDEQDIREGLGFLMGLDVGAATDERIVSLKNESIDGDIASFVSGHLKDNRRLRKWDKYRDEIEQALTKGAKGVFRWVECQFAALEACPGSKTRLDALLNSLPRNLDKTYERMLANIEEESAEEAKRILTLLCTAKRPLAVEELIDGIAVELGDNPRFNEDSRLMGEDDIRHICPGFIEVDANVDDNSGSEATVRIAHYSVQEYLESTRILASGSSMARYAVQREQANTEVAAICLAYLRNRELCDACLRQNLSAWKFARMYPLANYAATNWPEHYREGHGDDGGLHELALGLFHDDQLSLVSWANIFKWGGYKRDGLGDRILSPLYLAARLGLDQIVSVLAAELKSSSSSCPSRPLRNAFEQALIAAATHGHASTVHALIDHGADVDFQGFEGTALHLASRHGHLAATQALLDRGADIEAQDYRGKTALYDSAAWGKEEIVQFLLDRGAQHTPLGAYDTPLECAASSGRDKIVAMLLDHGADPNKGRYRIPLEAAREHVKVVQILLDRGADATRDGPVPPLHAALEAGTADVVALLLDHGANIKRVGGMPAALQRAITNNNQPVVEILLDRGAEVNVPGPTYTPAEAAMSRQSDGILKLLLDRGADPNAGVVTTPLEQAAANGDIDSVRVLLEHETNKADPNLGKQETPLEAAAVKRAAGIVTLLLEHGADPNLGLLRTPLEAFLDEGIEPRSVLQLLVDHGADIHRGKAEPPVDIARRKGFSLEKMEELKVEIRIKEGKGDGEEEEDEGIAFGDMKPSVMPWEITKRVLGFRSKDVGPLGDD</sequence>
<dbReference type="Gene3D" id="1.25.40.20">
    <property type="entry name" value="Ankyrin repeat-containing domain"/>
    <property type="match status" value="3"/>
</dbReference>
<dbReference type="Pfam" id="PF22939">
    <property type="entry name" value="WHD_GPIID"/>
    <property type="match status" value="1"/>
</dbReference>
<feature type="repeat" description="ANK" evidence="3">
    <location>
        <begin position="1019"/>
        <end position="1047"/>
    </location>
</feature>
<dbReference type="SUPFAM" id="SSF52540">
    <property type="entry name" value="P-loop containing nucleoside triphosphate hydrolases"/>
    <property type="match status" value="1"/>
</dbReference>
<dbReference type="InterPro" id="IPR051165">
    <property type="entry name" value="Multifunctional_ANK_Repeat"/>
</dbReference>
<reference evidence="6" key="2">
    <citation type="submission" date="2023-05" db="EMBL/GenBank/DDBJ databases">
        <authorList>
            <consortium name="Lawrence Berkeley National Laboratory"/>
            <person name="Steindorff A."/>
            <person name="Hensen N."/>
            <person name="Bonometti L."/>
            <person name="Westerberg I."/>
            <person name="Brannstrom I.O."/>
            <person name="Guillou S."/>
            <person name="Cros-Aarteil S."/>
            <person name="Calhoun S."/>
            <person name="Haridas S."/>
            <person name="Kuo A."/>
            <person name="Mondo S."/>
            <person name="Pangilinan J."/>
            <person name="Riley R."/>
            <person name="Labutti K."/>
            <person name="Andreopoulos B."/>
            <person name="Lipzen A."/>
            <person name="Chen C."/>
            <person name="Yanf M."/>
            <person name="Daum C."/>
            <person name="Ng V."/>
            <person name="Clum A."/>
            <person name="Ohm R."/>
            <person name="Martin F."/>
            <person name="Silar P."/>
            <person name="Natvig D."/>
            <person name="Lalanne C."/>
            <person name="Gautier V."/>
            <person name="Ament-Velasquez S.L."/>
            <person name="Kruys A."/>
            <person name="Hutchinson M.I."/>
            <person name="Powell A.J."/>
            <person name="Barry K."/>
            <person name="Miller A.N."/>
            <person name="Grigoriev I.V."/>
            <person name="Debuchy R."/>
            <person name="Gladieux P."/>
            <person name="Thoren M.H."/>
            <person name="Johannesson H."/>
        </authorList>
    </citation>
    <scope>NUCLEOTIDE SEQUENCE</scope>
    <source>
        <strain evidence="6">CBS 141.50</strain>
    </source>
</reference>
<dbReference type="Proteomes" id="UP001302676">
    <property type="component" value="Unassembled WGS sequence"/>
</dbReference>
<dbReference type="EMBL" id="MU853583">
    <property type="protein sequence ID" value="KAK4143731.1"/>
    <property type="molecule type" value="Genomic_DNA"/>
</dbReference>
<dbReference type="AlphaFoldDB" id="A0AAN6V573"/>
<feature type="repeat" description="ANK" evidence="3">
    <location>
        <begin position="765"/>
        <end position="797"/>
    </location>
</feature>
<dbReference type="InterPro" id="IPR056884">
    <property type="entry name" value="NPHP3-like_N"/>
</dbReference>
<comment type="caution">
    <text evidence="6">The sequence shown here is derived from an EMBL/GenBank/DDBJ whole genome shotgun (WGS) entry which is preliminary data.</text>
</comment>
<dbReference type="PANTHER" id="PTHR24123">
    <property type="entry name" value="ANKYRIN REPEAT-CONTAINING"/>
    <property type="match status" value="1"/>
</dbReference>